<protein>
    <submittedName>
        <fullName evidence="1">Uncharacterized protein</fullName>
    </submittedName>
</protein>
<evidence type="ECO:0000313" key="2">
    <source>
        <dbReference type="Proteomes" id="UP000798662"/>
    </source>
</evidence>
<comment type="caution">
    <text evidence="1">The sequence shown here is derived from an EMBL/GenBank/DDBJ whole genome shotgun (WGS) entry which is preliminary data.</text>
</comment>
<proteinExistence type="predicted"/>
<gene>
    <name evidence="1" type="ORF">I4F81_001924</name>
</gene>
<name>A0ACC3BNE2_PYRYE</name>
<organism evidence="1 2">
    <name type="scientific">Pyropia yezoensis</name>
    <name type="common">Susabi-nori</name>
    <name type="synonym">Porphyra yezoensis</name>
    <dbReference type="NCBI Taxonomy" id="2788"/>
    <lineage>
        <taxon>Eukaryota</taxon>
        <taxon>Rhodophyta</taxon>
        <taxon>Bangiophyceae</taxon>
        <taxon>Bangiales</taxon>
        <taxon>Bangiaceae</taxon>
        <taxon>Pyropia</taxon>
    </lineage>
</organism>
<dbReference type="Proteomes" id="UP000798662">
    <property type="component" value="Chromosome 1"/>
</dbReference>
<sequence>MAVALSGHPSPPAGIWRASSMAFVGGFPVGVAVAAASAPSTADICRCRSAFAGMAVVDTPYPPLATRSVVAPSLSPRAMTGPGLADGKTGGGGRMKRGGGGHGGGVNSAAGDNTAVTDATCMELDGVVLEALPNAATQVKLVDNDTMLRADISSRIGSPNDDFLSSIGSSKSQSVTTLEPESTERSFGTVLQELAAIQADGPRNVAILGTRHASYLHQQIIELLTYANVLVGNHVFTSGAAGTNYAVIKGALRAEKPDLLTVVLPQSMRRQPAESQTQLKKVKHVVELSKNDSLPLDYASQLCNSDILSRCTHFIAFAFHDSDVILESAREAKALGKVATLMYLD</sequence>
<keyword evidence="2" id="KW-1185">Reference proteome</keyword>
<accession>A0ACC3BNE2</accession>
<reference evidence="1" key="1">
    <citation type="submission" date="2019-11" db="EMBL/GenBank/DDBJ databases">
        <title>Nori genome reveals adaptations in red seaweeds to the harsh intertidal environment.</title>
        <authorList>
            <person name="Wang D."/>
            <person name="Mao Y."/>
        </authorList>
    </citation>
    <scope>NUCLEOTIDE SEQUENCE</scope>
    <source>
        <tissue evidence="1">Gametophyte</tissue>
    </source>
</reference>
<dbReference type="EMBL" id="CM020618">
    <property type="protein sequence ID" value="KAK1859327.1"/>
    <property type="molecule type" value="Genomic_DNA"/>
</dbReference>
<evidence type="ECO:0000313" key="1">
    <source>
        <dbReference type="EMBL" id="KAK1859327.1"/>
    </source>
</evidence>